<feature type="region of interest" description="Disordered" evidence="1">
    <location>
        <begin position="1"/>
        <end position="24"/>
    </location>
</feature>
<evidence type="ECO:0000313" key="2">
    <source>
        <dbReference type="EMBL" id="EOY49318.1"/>
    </source>
</evidence>
<feature type="region of interest" description="Disordered" evidence="1">
    <location>
        <begin position="136"/>
        <end position="189"/>
    </location>
</feature>
<sequence length="189" mass="19460">MTTTTPTTPTAPTTDAATTDAATADAPPADARALGLAHYAARGVLEQILARHGVTFQQQVVLRAAATAQTPPTRDGLVAEVRGALKADPAGIRTVVDGLLDKGLLVADGAHLPATDAGRELLAAVGAAVAPVGARIWGGDTRRGPGRRRPRPRARHRAGRRRVRRTDGRVTAGPRGRVPPPAPGDGRTA</sequence>
<name>A0A7U9HC56_STRLI</name>
<accession>A0A7U9HC56</accession>
<dbReference type="InterPro" id="IPR036390">
    <property type="entry name" value="WH_DNA-bd_sf"/>
</dbReference>
<dbReference type="Gene3D" id="1.10.10.10">
    <property type="entry name" value="Winged helix-like DNA-binding domain superfamily/Winged helix DNA-binding domain"/>
    <property type="match status" value="1"/>
</dbReference>
<organism evidence="2 3">
    <name type="scientific">Streptomyces lividans 1326</name>
    <dbReference type="NCBI Taxonomy" id="1200984"/>
    <lineage>
        <taxon>Bacteria</taxon>
        <taxon>Bacillati</taxon>
        <taxon>Actinomycetota</taxon>
        <taxon>Actinomycetes</taxon>
        <taxon>Kitasatosporales</taxon>
        <taxon>Streptomycetaceae</taxon>
        <taxon>Streptomyces</taxon>
    </lineage>
</organism>
<evidence type="ECO:0000256" key="1">
    <source>
        <dbReference type="SAM" id="MobiDB-lite"/>
    </source>
</evidence>
<reference evidence="3" key="1">
    <citation type="journal article" date="2013" name="Genome Biol. Evol.">
        <title>The genome sequence of Streptomyces lividans 66 reveals a novel tRNA-dependent peptide biosynthetic system within a metal-related genomic island.</title>
        <authorList>
            <person name="Cruz-Morales P."/>
            <person name="Vijgenboom E."/>
            <person name="Iruegas-Bocardo F."/>
            <person name="Girard G."/>
            <person name="Yanez-Guerra L.A."/>
            <person name="Ramos-Aboites H.E."/>
            <person name="Pernodet J.L."/>
            <person name="Anne J."/>
            <person name="van Wezel G.P."/>
            <person name="Barona-Gomez F."/>
        </authorList>
    </citation>
    <scope>NUCLEOTIDE SEQUENCE [LARGE SCALE GENOMIC DNA]</scope>
    <source>
        <strain evidence="3">1326</strain>
    </source>
</reference>
<feature type="compositionally biased region" description="Basic residues" evidence="1">
    <location>
        <begin position="144"/>
        <end position="164"/>
    </location>
</feature>
<dbReference type="InterPro" id="IPR036388">
    <property type="entry name" value="WH-like_DNA-bd_sf"/>
</dbReference>
<dbReference type="EMBL" id="CM001889">
    <property type="protein sequence ID" value="EOY49318.1"/>
    <property type="molecule type" value="Genomic_DNA"/>
</dbReference>
<proteinExistence type="predicted"/>
<dbReference type="Proteomes" id="UP000014062">
    <property type="component" value="Chromosome"/>
</dbReference>
<evidence type="ECO:0000313" key="3">
    <source>
        <dbReference type="Proteomes" id="UP000014062"/>
    </source>
</evidence>
<evidence type="ECO:0008006" key="4">
    <source>
        <dbReference type="Google" id="ProtNLM"/>
    </source>
</evidence>
<gene>
    <name evidence="2" type="ORF">SLI_4610</name>
</gene>
<protein>
    <recommendedName>
        <fullName evidence="4">MarR family transcriptional regulator</fullName>
    </recommendedName>
</protein>
<dbReference type="AlphaFoldDB" id="A0A7U9HC56"/>
<dbReference type="SUPFAM" id="SSF46785">
    <property type="entry name" value="Winged helix' DNA-binding domain"/>
    <property type="match status" value="1"/>
</dbReference>